<dbReference type="OMA" id="KEEMWER"/>
<feature type="region of interest" description="Disordered" evidence="3">
    <location>
        <begin position="401"/>
        <end position="816"/>
    </location>
</feature>
<feature type="compositionally biased region" description="Basic and acidic residues" evidence="3">
    <location>
        <begin position="576"/>
        <end position="592"/>
    </location>
</feature>
<keyword evidence="1 2" id="KW-0103">Bromodomain</keyword>
<evidence type="ECO:0000256" key="3">
    <source>
        <dbReference type="SAM" id="MobiDB-lite"/>
    </source>
</evidence>
<dbReference type="CDD" id="cd04369">
    <property type="entry name" value="Bromodomain"/>
    <property type="match status" value="1"/>
</dbReference>
<feature type="compositionally biased region" description="Basic and acidic residues" evidence="3">
    <location>
        <begin position="626"/>
        <end position="664"/>
    </location>
</feature>
<dbReference type="EMBL" id="HG001638">
    <property type="protein sequence ID" value="CDF33243.1"/>
    <property type="molecule type" value="Genomic_DNA"/>
</dbReference>
<dbReference type="Gene3D" id="1.20.920.10">
    <property type="entry name" value="Bromodomain-like"/>
    <property type="match status" value="1"/>
</dbReference>
<dbReference type="AlphaFoldDB" id="R7Q5X6"/>
<feature type="domain" description="Bromo" evidence="4">
    <location>
        <begin position="95"/>
        <end position="145"/>
    </location>
</feature>
<feature type="compositionally biased region" description="Acidic residues" evidence="3">
    <location>
        <begin position="685"/>
        <end position="698"/>
    </location>
</feature>
<feature type="compositionally biased region" description="Basic and acidic residues" evidence="3">
    <location>
        <begin position="527"/>
        <end position="552"/>
    </location>
</feature>
<feature type="compositionally biased region" description="Basic and acidic residues" evidence="3">
    <location>
        <begin position="476"/>
        <end position="518"/>
    </location>
</feature>
<evidence type="ECO:0000256" key="1">
    <source>
        <dbReference type="ARBA" id="ARBA00023117"/>
    </source>
</evidence>
<name>R7Q5X6_CHOCR</name>
<feature type="region of interest" description="Disordered" evidence="3">
    <location>
        <begin position="1"/>
        <end position="28"/>
    </location>
</feature>
<dbReference type="KEGG" id="ccp:CHC_T00008910001"/>
<gene>
    <name evidence="5" type="ORF">CHC_T00008910001</name>
</gene>
<feature type="compositionally biased region" description="Basic and acidic residues" evidence="3">
    <location>
        <begin position="712"/>
        <end position="739"/>
    </location>
</feature>
<dbReference type="PROSITE" id="PS50014">
    <property type="entry name" value="BROMODOMAIN_2"/>
    <property type="match status" value="1"/>
</dbReference>
<feature type="compositionally biased region" description="Basic and acidic residues" evidence="3">
    <location>
        <begin position="446"/>
        <end position="462"/>
    </location>
</feature>
<protein>
    <recommendedName>
        <fullName evidence="4">Bromo domain-containing protein</fullName>
    </recommendedName>
</protein>
<organism evidence="5 6">
    <name type="scientific">Chondrus crispus</name>
    <name type="common">Carrageen Irish moss</name>
    <name type="synonym">Polymorpha crispa</name>
    <dbReference type="NCBI Taxonomy" id="2769"/>
    <lineage>
        <taxon>Eukaryota</taxon>
        <taxon>Rhodophyta</taxon>
        <taxon>Florideophyceae</taxon>
        <taxon>Rhodymeniophycidae</taxon>
        <taxon>Gigartinales</taxon>
        <taxon>Gigartinaceae</taxon>
        <taxon>Chondrus</taxon>
    </lineage>
</organism>
<evidence type="ECO:0000259" key="4">
    <source>
        <dbReference type="PROSITE" id="PS50014"/>
    </source>
</evidence>
<reference evidence="6" key="1">
    <citation type="journal article" date="2013" name="Proc. Natl. Acad. Sci. U.S.A.">
        <title>Genome structure and metabolic features in the red seaweed Chondrus crispus shed light on evolution of the Archaeplastida.</title>
        <authorList>
            <person name="Collen J."/>
            <person name="Porcel B."/>
            <person name="Carre W."/>
            <person name="Ball S.G."/>
            <person name="Chaparro C."/>
            <person name="Tonon T."/>
            <person name="Barbeyron T."/>
            <person name="Michel G."/>
            <person name="Noel B."/>
            <person name="Valentin K."/>
            <person name="Elias M."/>
            <person name="Artiguenave F."/>
            <person name="Arun A."/>
            <person name="Aury J.M."/>
            <person name="Barbosa-Neto J.F."/>
            <person name="Bothwell J.H."/>
            <person name="Bouget F.Y."/>
            <person name="Brillet L."/>
            <person name="Cabello-Hurtado F."/>
            <person name="Capella-Gutierrez S."/>
            <person name="Charrier B."/>
            <person name="Cladiere L."/>
            <person name="Cock J.M."/>
            <person name="Coelho S.M."/>
            <person name="Colleoni C."/>
            <person name="Czjzek M."/>
            <person name="Da Silva C."/>
            <person name="Delage L."/>
            <person name="Denoeud F."/>
            <person name="Deschamps P."/>
            <person name="Dittami S.M."/>
            <person name="Gabaldon T."/>
            <person name="Gachon C.M."/>
            <person name="Groisillier A."/>
            <person name="Herve C."/>
            <person name="Jabbari K."/>
            <person name="Katinka M."/>
            <person name="Kloareg B."/>
            <person name="Kowalczyk N."/>
            <person name="Labadie K."/>
            <person name="Leblanc C."/>
            <person name="Lopez P.J."/>
            <person name="McLachlan D.H."/>
            <person name="Meslet-Cladiere L."/>
            <person name="Moustafa A."/>
            <person name="Nehr Z."/>
            <person name="Nyvall Collen P."/>
            <person name="Panaud O."/>
            <person name="Partensky F."/>
            <person name="Poulain J."/>
            <person name="Rensing S.A."/>
            <person name="Rousvoal S."/>
            <person name="Samson G."/>
            <person name="Symeonidi A."/>
            <person name="Weissenbach J."/>
            <person name="Zambounis A."/>
            <person name="Wincker P."/>
            <person name="Boyen C."/>
        </authorList>
    </citation>
    <scope>NUCLEOTIDE SEQUENCE [LARGE SCALE GENOMIC DNA]</scope>
    <source>
        <strain evidence="6">cv. Stackhouse</strain>
    </source>
</reference>
<dbReference type="RefSeq" id="XP_005713046.1">
    <property type="nucleotide sequence ID" value="XM_005712989.1"/>
</dbReference>
<feature type="compositionally biased region" description="Basic and acidic residues" evidence="3">
    <location>
        <begin position="780"/>
        <end position="803"/>
    </location>
</feature>
<dbReference type="Gramene" id="CDF33243">
    <property type="protein sequence ID" value="CDF33243"/>
    <property type="gene ID" value="CHC_T00008910001"/>
</dbReference>
<dbReference type="SUPFAM" id="SSF47370">
    <property type="entry name" value="Bromodomain"/>
    <property type="match status" value="1"/>
</dbReference>
<sequence>MRELRDLDQKAEAETEAKRRRQESLKGDPETALSQLLLECEKEVRDAKAYIADNGPPLKIVRVRTGETAPKGATYLSRPKNTGVDFTVPLATKAYTDIVKRPIFLNQIRDKIKAKGYAASEDYLEDMRLLARNTAAFNKGPKLSWVVQHARFLLEAAEDSVTARRRLFYDVEDTLRQHSISRQKAGSSLQSVGKRKRASAGTAMDTNGDSKGFPTVGTTIELYWPNYRKWFAATIQACQGANVHVVYDEDGTDQWVNLEHGLKWRVKASRGGSAKGKRGAARHVETPATKKRKAAAAQHDMPVLVSGGASRDDFHAFSTEVRSMVDDLRDTITLRLSRHLSAVERSVHRSDHLQRVLLAVDDTRSDMKVFMEQVDMRVAGIERLLAKVQVASPKGNVEPVEVQDVEAVQDKAKSVSKEGGEEDLQEMHDKSPKPEVEEVIEIDDASADRPDDVQLVKSEKAAASKPVETDDLTPSKNDHDSETSPKRATAEPDTEPKDAEGAAKAGGDESPDKPKPSSDQEEDEEEVRPPAEKEPTKKKPGEEKPVVEDETSKAGQGDGEAEAREADAENAEPMEVEPKTQRNKNVVERDPESTVVPEVRSSGSKPVEKDGSGMAVMNDIDESESKDEPRGDVSKDDGEGKAKEVSGSDKKAVTEAEAVKKDRLAAAGKTLTHKKVPRREKDAEESSDASDGSDDSDGSDSYSSSDEDEPASGEKKVSEKASADVGGKKPLEVRQKVDVSVEDDGSGSDEVGSKQPEKQQPEKHQPEEQPSEEQPSEEQQPEKKQPEEQQPEKQIEGLNKTRTEEEEDEKMTEAPS</sequence>
<dbReference type="Proteomes" id="UP000012073">
    <property type="component" value="Unassembled WGS sequence"/>
</dbReference>
<dbReference type="Pfam" id="PF00439">
    <property type="entry name" value="Bromodomain"/>
    <property type="match status" value="1"/>
</dbReference>
<feature type="compositionally biased region" description="Polar residues" evidence="3">
    <location>
        <begin position="182"/>
        <end position="191"/>
    </location>
</feature>
<dbReference type="OrthoDB" id="6017at2759"/>
<evidence type="ECO:0000313" key="5">
    <source>
        <dbReference type="EMBL" id="CDF33243.1"/>
    </source>
</evidence>
<dbReference type="STRING" id="2769.R7Q5X6"/>
<keyword evidence="6" id="KW-1185">Reference proteome</keyword>
<feature type="compositionally biased region" description="Basic and acidic residues" evidence="3">
    <location>
        <begin position="408"/>
        <end position="436"/>
    </location>
</feature>
<evidence type="ECO:0000313" key="6">
    <source>
        <dbReference type="Proteomes" id="UP000012073"/>
    </source>
</evidence>
<dbReference type="InterPro" id="IPR036427">
    <property type="entry name" value="Bromodomain-like_sf"/>
</dbReference>
<dbReference type="GeneID" id="17320760"/>
<dbReference type="SMART" id="SM00297">
    <property type="entry name" value="BROMO"/>
    <property type="match status" value="1"/>
</dbReference>
<feature type="compositionally biased region" description="Basic and acidic residues" evidence="3">
    <location>
        <begin position="751"/>
        <end position="767"/>
    </location>
</feature>
<evidence type="ECO:0000256" key="2">
    <source>
        <dbReference type="PROSITE-ProRule" id="PRU00035"/>
    </source>
</evidence>
<accession>R7Q5X6</accession>
<proteinExistence type="predicted"/>
<dbReference type="InterPro" id="IPR001487">
    <property type="entry name" value="Bromodomain"/>
</dbReference>
<feature type="region of interest" description="Disordered" evidence="3">
    <location>
        <begin position="182"/>
        <end position="206"/>
    </location>
</feature>